<accession>Q30W38</accession>
<reference evidence="2 3" key="1">
    <citation type="journal article" date="2011" name="J. Bacteriol.">
        <title>Complete genome sequence and updated annotation of Desulfovibrio alaskensis G20.</title>
        <authorList>
            <person name="Hauser L.J."/>
            <person name="Land M.L."/>
            <person name="Brown S.D."/>
            <person name="Larimer F."/>
            <person name="Keller K.L."/>
            <person name="Rapp-Giles B.J."/>
            <person name="Price M.N."/>
            <person name="Lin M."/>
            <person name="Bruce D.C."/>
            <person name="Detter J.C."/>
            <person name="Tapia R."/>
            <person name="Han C.S."/>
            <person name="Goodwin L.A."/>
            <person name="Cheng J.F."/>
            <person name="Pitluck S."/>
            <person name="Copeland A."/>
            <person name="Lucas S."/>
            <person name="Nolan M."/>
            <person name="Lapidus A.L."/>
            <person name="Palumbo A.V."/>
            <person name="Wall J.D."/>
        </authorList>
    </citation>
    <scope>NUCLEOTIDE SEQUENCE [LARGE SCALE GENOMIC DNA]</scope>
    <source>
        <strain evidence="3">ATCC BAA 1058 / DSM 17464 / G20</strain>
    </source>
</reference>
<keyword evidence="3" id="KW-1185">Reference proteome</keyword>
<dbReference type="EMBL" id="CP000112">
    <property type="protein sequence ID" value="ABB40108.1"/>
    <property type="molecule type" value="Genomic_DNA"/>
</dbReference>
<evidence type="ECO:0008006" key="4">
    <source>
        <dbReference type="Google" id="ProtNLM"/>
    </source>
</evidence>
<feature type="chain" id="PRO_5004219940" description="Lipoprotein" evidence="1">
    <location>
        <begin position="19"/>
        <end position="183"/>
    </location>
</feature>
<dbReference type="KEGG" id="dde:Dde_3314"/>
<gene>
    <name evidence="2" type="ordered locus">Dde_3314</name>
</gene>
<evidence type="ECO:0000256" key="1">
    <source>
        <dbReference type="SAM" id="SignalP"/>
    </source>
</evidence>
<dbReference type="STRING" id="207559.Dde_3314"/>
<sequence length="183" mass="20116">MKRIAFIMLCLLALGCTAAKNRHDSGMIITPAELAEMNGAQVENALINGHPANYFTLAAKLFSEGNKQEGVKWFYVGQIRYRAYLQANPSLDPSGDPALFSSLMYTVGTPLNGYIGGDTDAWMATIDSAVQWHDGHPDNFLDKDKNQAVYAAVLSGLDSLKQYIADNKDAIRKEREANGLENR</sequence>
<dbReference type="AlphaFoldDB" id="Q30W38"/>
<evidence type="ECO:0000313" key="3">
    <source>
        <dbReference type="Proteomes" id="UP000002710"/>
    </source>
</evidence>
<name>Q30W38_OLEA2</name>
<organism evidence="2 3">
    <name type="scientific">Oleidesulfovibrio alaskensis (strain ATCC BAA-1058 / DSM 17464 / G20)</name>
    <name type="common">Desulfovibrio alaskensis</name>
    <dbReference type="NCBI Taxonomy" id="207559"/>
    <lineage>
        <taxon>Bacteria</taxon>
        <taxon>Pseudomonadati</taxon>
        <taxon>Thermodesulfobacteriota</taxon>
        <taxon>Desulfovibrionia</taxon>
        <taxon>Desulfovibrionales</taxon>
        <taxon>Desulfovibrionaceae</taxon>
        <taxon>Oleidesulfovibrio</taxon>
    </lineage>
</organism>
<dbReference type="RefSeq" id="WP_011369041.1">
    <property type="nucleotide sequence ID" value="NC_007519.1"/>
</dbReference>
<keyword evidence="1" id="KW-0732">Signal</keyword>
<dbReference type="HOGENOM" id="CLU_1472916_0_0_7"/>
<dbReference type="Proteomes" id="UP000002710">
    <property type="component" value="Chromosome"/>
</dbReference>
<feature type="signal peptide" evidence="1">
    <location>
        <begin position="1"/>
        <end position="18"/>
    </location>
</feature>
<evidence type="ECO:0000313" key="2">
    <source>
        <dbReference type="EMBL" id="ABB40108.1"/>
    </source>
</evidence>
<dbReference type="PROSITE" id="PS51257">
    <property type="entry name" value="PROKAR_LIPOPROTEIN"/>
    <property type="match status" value="1"/>
</dbReference>
<proteinExistence type="predicted"/>
<dbReference type="eggNOG" id="ENOG5033M81">
    <property type="taxonomic scope" value="Bacteria"/>
</dbReference>
<protein>
    <recommendedName>
        <fullName evidence="4">Lipoprotein</fullName>
    </recommendedName>
</protein>